<gene>
    <name evidence="3" type="ORF">FB564_3450</name>
    <name evidence="2" type="ORF">Sar04_23600</name>
</gene>
<evidence type="ECO:0000259" key="1">
    <source>
        <dbReference type="Pfam" id="PF08242"/>
    </source>
</evidence>
<dbReference type="PANTHER" id="PTHR43861">
    <property type="entry name" value="TRANS-ACONITATE 2-METHYLTRANSFERASE-RELATED"/>
    <property type="match status" value="1"/>
</dbReference>
<dbReference type="PANTHER" id="PTHR43861:SF1">
    <property type="entry name" value="TRANS-ACONITATE 2-METHYLTRANSFERASE"/>
    <property type="match status" value="1"/>
</dbReference>
<sequence length="246" mass="27944">MLAEAMVHVGRRLVRNYPPLGREYFARRVWNGFRYDTSSLGGPEIRDNEQRVVDLITKYGQDAGRTLEFGCGPGVYLEAVATHTPVPEIVGVDVSAKTLEVARRRVNDDSRLRLVNGDFWADLELGKADVVICANAIHHLGRVRDVIERLMSFVRPGGVLIGNVWTMDHYHEYQRNVHGEMRHLGRSALFLANAMLLRASDGRVHWGSYRSQILYAKEVDEVLRGVGHEVLYRSNTRYLSGFAVRR</sequence>
<dbReference type="EMBL" id="VFOL01000001">
    <property type="protein sequence ID" value="TQL38256.1"/>
    <property type="molecule type" value="Genomic_DNA"/>
</dbReference>
<keyword evidence="3" id="KW-0489">Methyltransferase</keyword>
<evidence type="ECO:0000313" key="4">
    <source>
        <dbReference type="Proteomes" id="UP000315983"/>
    </source>
</evidence>
<keyword evidence="3" id="KW-0808">Transferase</keyword>
<dbReference type="InterPro" id="IPR013217">
    <property type="entry name" value="Methyltransf_12"/>
</dbReference>
<reference evidence="3 4" key="1">
    <citation type="submission" date="2019-06" db="EMBL/GenBank/DDBJ databases">
        <title>Sequencing the genomes of 1000 actinobacteria strains.</title>
        <authorList>
            <person name="Klenk H.-P."/>
        </authorList>
    </citation>
    <scope>NUCLEOTIDE SEQUENCE [LARGE SCALE GENOMIC DNA]</scope>
    <source>
        <strain evidence="3 4">DSM 44819</strain>
    </source>
</reference>
<keyword evidence="5" id="KW-1185">Reference proteome</keyword>
<dbReference type="CDD" id="cd02440">
    <property type="entry name" value="AdoMet_MTases"/>
    <property type="match status" value="1"/>
</dbReference>
<dbReference type="GO" id="GO:0032259">
    <property type="term" value="P:methylation"/>
    <property type="evidence" value="ECO:0007669"/>
    <property type="project" value="UniProtKB-KW"/>
</dbReference>
<dbReference type="Pfam" id="PF08242">
    <property type="entry name" value="Methyltransf_12"/>
    <property type="match status" value="1"/>
</dbReference>
<dbReference type="RefSeq" id="WP_016812705.1">
    <property type="nucleotide sequence ID" value="NZ_BOQM01000015.1"/>
</dbReference>
<dbReference type="SUPFAM" id="SSF53335">
    <property type="entry name" value="S-adenosyl-L-methionine-dependent methyltransferases"/>
    <property type="match status" value="1"/>
</dbReference>
<evidence type="ECO:0000313" key="2">
    <source>
        <dbReference type="EMBL" id="GIM85624.1"/>
    </source>
</evidence>
<reference evidence="2 5" key="2">
    <citation type="submission" date="2021-03" db="EMBL/GenBank/DDBJ databases">
        <title>Whole genome shotgun sequence of Salinispora arenicola NBRC 105043.</title>
        <authorList>
            <person name="Komaki H."/>
            <person name="Tamura T."/>
        </authorList>
    </citation>
    <scope>NUCLEOTIDE SEQUENCE [LARGE SCALE GENOMIC DNA]</scope>
    <source>
        <strain evidence="2 5">NBRC 105043</strain>
    </source>
</reference>
<name>A0A542XQX1_SALAC</name>
<evidence type="ECO:0000313" key="3">
    <source>
        <dbReference type="EMBL" id="TQL38256.1"/>
    </source>
</evidence>
<feature type="domain" description="Methyltransferase type 12" evidence="1">
    <location>
        <begin position="67"/>
        <end position="160"/>
    </location>
</feature>
<dbReference type="InterPro" id="IPR029063">
    <property type="entry name" value="SAM-dependent_MTases_sf"/>
</dbReference>
<dbReference type="Gene3D" id="3.40.50.150">
    <property type="entry name" value="Vaccinia Virus protein VP39"/>
    <property type="match status" value="1"/>
</dbReference>
<accession>A0A542XQX1</accession>
<protein>
    <submittedName>
        <fullName evidence="3">Methyltransferase family protein</fullName>
    </submittedName>
    <submittedName>
        <fullName evidence="2">Methyltransferase type 12</fullName>
    </submittedName>
</protein>
<dbReference type="AlphaFoldDB" id="A0A542XQX1"/>
<dbReference type="GO" id="GO:0008168">
    <property type="term" value="F:methyltransferase activity"/>
    <property type="evidence" value="ECO:0007669"/>
    <property type="project" value="UniProtKB-KW"/>
</dbReference>
<dbReference type="EMBL" id="BOQM01000015">
    <property type="protein sequence ID" value="GIM85624.1"/>
    <property type="molecule type" value="Genomic_DNA"/>
</dbReference>
<comment type="caution">
    <text evidence="3">The sequence shown here is derived from an EMBL/GenBank/DDBJ whole genome shotgun (WGS) entry which is preliminary data.</text>
</comment>
<dbReference type="GeneID" id="93772643"/>
<dbReference type="Proteomes" id="UP000677457">
    <property type="component" value="Unassembled WGS sequence"/>
</dbReference>
<organism evidence="3 4">
    <name type="scientific">Salinispora arenicola</name>
    <dbReference type="NCBI Taxonomy" id="168697"/>
    <lineage>
        <taxon>Bacteria</taxon>
        <taxon>Bacillati</taxon>
        <taxon>Actinomycetota</taxon>
        <taxon>Actinomycetes</taxon>
        <taxon>Micromonosporales</taxon>
        <taxon>Micromonosporaceae</taxon>
        <taxon>Salinispora</taxon>
    </lineage>
</organism>
<dbReference type="Proteomes" id="UP000315983">
    <property type="component" value="Unassembled WGS sequence"/>
</dbReference>
<evidence type="ECO:0000313" key="5">
    <source>
        <dbReference type="Proteomes" id="UP000677457"/>
    </source>
</evidence>
<proteinExistence type="predicted"/>